<keyword evidence="3" id="KW-1185">Reference proteome</keyword>
<feature type="transmembrane region" description="Helical" evidence="1">
    <location>
        <begin position="572"/>
        <end position="594"/>
    </location>
</feature>
<feature type="transmembrane region" description="Helical" evidence="1">
    <location>
        <begin position="492"/>
        <end position="514"/>
    </location>
</feature>
<dbReference type="Proteomes" id="UP000604046">
    <property type="component" value="Unassembled WGS sequence"/>
</dbReference>
<comment type="caution">
    <text evidence="2">The sequence shown here is derived from an EMBL/GenBank/DDBJ whole genome shotgun (WGS) entry which is preliminary data.</text>
</comment>
<gene>
    <name evidence="2" type="ORF">SNAT2548_LOCUS18844</name>
</gene>
<keyword evidence="1" id="KW-1133">Transmembrane helix</keyword>
<keyword evidence="1" id="KW-0812">Transmembrane</keyword>
<organism evidence="2 3">
    <name type="scientific">Symbiodinium natans</name>
    <dbReference type="NCBI Taxonomy" id="878477"/>
    <lineage>
        <taxon>Eukaryota</taxon>
        <taxon>Sar</taxon>
        <taxon>Alveolata</taxon>
        <taxon>Dinophyceae</taxon>
        <taxon>Suessiales</taxon>
        <taxon>Symbiodiniaceae</taxon>
        <taxon>Symbiodinium</taxon>
    </lineage>
</organism>
<dbReference type="EMBL" id="CAJNDS010002157">
    <property type="protein sequence ID" value="CAE7355040.1"/>
    <property type="molecule type" value="Genomic_DNA"/>
</dbReference>
<evidence type="ECO:0000313" key="2">
    <source>
        <dbReference type="EMBL" id="CAE7355040.1"/>
    </source>
</evidence>
<name>A0A812PTH9_9DINO</name>
<dbReference type="InterPro" id="IPR011050">
    <property type="entry name" value="Pectin_lyase_fold/virulence"/>
</dbReference>
<protein>
    <recommendedName>
        <fullName evidence="4">Right handed beta helix domain-containing protein</fullName>
    </recommendedName>
</protein>
<feature type="transmembrane region" description="Helical" evidence="1">
    <location>
        <begin position="526"/>
        <end position="552"/>
    </location>
</feature>
<evidence type="ECO:0000256" key="1">
    <source>
        <dbReference type="SAM" id="Phobius"/>
    </source>
</evidence>
<keyword evidence="1" id="KW-0472">Membrane</keyword>
<evidence type="ECO:0000313" key="3">
    <source>
        <dbReference type="Proteomes" id="UP000604046"/>
    </source>
</evidence>
<dbReference type="AlphaFoldDB" id="A0A812PTH9"/>
<proteinExistence type="predicted"/>
<sequence>MLALRTMRKISSDGVLLYLFILGAGAGLALAHRETQLAETAALQVESTEPDPTPEPTTSSEVINLTALLSNLTFPNSSEPLRVKLAPGVHDGGDEVFGIPESASLELQGEPGTQIRNWNVGSSASSSKLTVRELELLSVKIYGPAIMHEVKASKVDVHTEHAVAVTNSTLNNSDIHSDSLNVIGSTLNDTRLVTGSGGSWSLESCTLSGQYRLDAWRAKEVRVRNSQLGPCEGACVDFGGMDNASLALHSSTVQTSIDFRGRDSKLDLRDLTVLNLRTAFVQVSQGSQLDIAMYNVTLRNVWSAVKIATNGWKLSMHKVTVTRAMLAGVSLQSFAGDGSTLELHDVRMEDVLGTAVVMDGNISATVTNTMFKHCNAGITARDAALQLTEVDMLGDEKRGVGLTLTSSSVRARDFRTVDLAAGLVLSGPDVDVDMKDVFLTDNALGIVATKSTGSIHGLTYFNDAMDELCAGGGGCPTVVHRDLFMQYNFRSFMAACLAGCLVSTLSAVQLLKLLYTDLGLSWYTALWALGCSFWPWAIVASVKVLFAIRVAVHEQEAKPRGGFGDEYLSPEIKMIRCFVLILLWSTCGVAYVCFDVLRNRHSLVAFGDLKRKQKLMDKQDALKKRLDDPTVRDKLHTLHKQLFAAAYARKEDQSKQIFEEMKSLAEKALPPLAKWFVDQRTAYEEEDDGARMRKLSMIETVSREAAVQPALEEHHCGSRESAVDALCASASWLRADFKRQLSEMVQGLNDVSREQLRKFDEQLTLDSSLHQLQPEPGAEYGKHLGLLVAPIKSKERALAKIQGDYEKDEKKTERPSARYVCDFLRATIYAADPFALAFAFQALEERFKIVRVKNKFADESLKGEERTNILVNLWVEGECGKQIGEVQFLMQEYLTAKSLQHMYYDVARATDAQELFDKPIFR</sequence>
<dbReference type="SUPFAM" id="SSF51126">
    <property type="entry name" value="Pectin lyase-like"/>
    <property type="match status" value="1"/>
</dbReference>
<evidence type="ECO:0008006" key="4">
    <source>
        <dbReference type="Google" id="ProtNLM"/>
    </source>
</evidence>
<accession>A0A812PTH9</accession>
<reference evidence="2" key="1">
    <citation type="submission" date="2021-02" db="EMBL/GenBank/DDBJ databases">
        <authorList>
            <person name="Dougan E. K."/>
            <person name="Rhodes N."/>
            <person name="Thang M."/>
            <person name="Chan C."/>
        </authorList>
    </citation>
    <scope>NUCLEOTIDE SEQUENCE</scope>
</reference>